<protein>
    <submittedName>
        <fullName evidence="2">Uncharacterized protein</fullName>
    </submittedName>
</protein>
<proteinExistence type="predicted"/>
<evidence type="ECO:0000313" key="3">
    <source>
        <dbReference type="Proteomes" id="UP000030755"/>
    </source>
</evidence>
<sequence>MTCWDNLPMEPRHAQAKTLSTDNYSSNSFWKGALPPYRETIDNDDNSIVSPDSFHSIEDDGEREGNQSTQDDMILSGSIVNLNVK</sequence>
<dbReference type="AlphaFoldDB" id="A0A075B4G5"/>
<dbReference type="EMBL" id="KE560650">
    <property type="protein sequence ID" value="EPZ36132.1"/>
    <property type="molecule type" value="Genomic_DNA"/>
</dbReference>
<evidence type="ECO:0000256" key="1">
    <source>
        <dbReference type="SAM" id="MobiDB-lite"/>
    </source>
</evidence>
<organism evidence="2 3">
    <name type="scientific">Rozella allomycis (strain CSF55)</name>
    <dbReference type="NCBI Taxonomy" id="988480"/>
    <lineage>
        <taxon>Eukaryota</taxon>
        <taxon>Fungi</taxon>
        <taxon>Fungi incertae sedis</taxon>
        <taxon>Cryptomycota</taxon>
        <taxon>Cryptomycota incertae sedis</taxon>
        <taxon>Rozella</taxon>
    </lineage>
</organism>
<feature type="region of interest" description="Disordered" evidence="1">
    <location>
        <begin position="41"/>
        <end position="74"/>
    </location>
</feature>
<evidence type="ECO:0000313" key="2">
    <source>
        <dbReference type="EMBL" id="EPZ36132.1"/>
    </source>
</evidence>
<accession>A0A075B4G5</accession>
<dbReference type="OrthoDB" id="10401456at2759"/>
<dbReference type="HOGENOM" id="CLU_2513898_0_0_1"/>
<gene>
    <name evidence="2" type="ORF">O9G_006121</name>
</gene>
<name>A0A075B4G5_ROZAC</name>
<dbReference type="Proteomes" id="UP000030755">
    <property type="component" value="Unassembled WGS sequence"/>
</dbReference>
<reference evidence="2 3" key="1">
    <citation type="journal article" date="2013" name="Curr. Biol.">
        <title>Shared signatures of parasitism and phylogenomics unite Cryptomycota and microsporidia.</title>
        <authorList>
            <person name="James T.Y."/>
            <person name="Pelin A."/>
            <person name="Bonen L."/>
            <person name="Ahrendt S."/>
            <person name="Sain D."/>
            <person name="Corradi N."/>
            <person name="Stajich J.E."/>
        </authorList>
    </citation>
    <scope>NUCLEOTIDE SEQUENCE [LARGE SCALE GENOMIC DNA]</scope>
    <source>
        <strain evidence="2 3">CSF55</strain>
    </source>
</reference>
<keyword evidence="3" id="KW-1185">Reference proteome</keyword>